<dbReference type="GO" id="GO:0005912">
    <property type="term" value="C:adherens junction"/>
    <property type="evidence" value="ECO:0007669"/>
    <property type="project" value="TreeGrafter"/>
</dbReference>
<evidence type="ECO:0000256" key="6">
    <source>
        <dbReference type="ARBA" id="ARBA00022833"/>
    </source>
</evidence>
<keyword evidence="6 10" id="KW-0862">Zinc</keyword>
<dbReference type="PROSITE" id="PS00478">
    <property type="entry name" value="LIM_DOMAIN_1"/>
    <property type="match status" value="1"/>
</dbReference>
<evidence type="ECO:0000256" key="3">
    <source>
        <dbReference type="ARBA" id="ARBA00022490"/>
    </source>
</evidence>
<dbReference type="GO" id="GO:0061061">
    <property type="term" value="P:muscle structure development"/>
    <property type="evidence" value="ECO:0007669"/>
    <property type="project" value="TreeGrafter"/>
</dbReference>
<proteinExistence type="predicted"/>
<dbReference type="STRING" id="69293.ENSGACP00000015346"/>
<evidence type="ECO:0000313" key="13">
    <source>
        <dbReference type="Ensembl" id="ENSGACP00000015346.2"/>
    </source>
</evidence>
<dbReference type="CDD" id="cd09336">
    <property type="entry name" value="LIM1_Paxillin_like"/>
    <property type="match status" value="1"/>
</dbReference>
<evidence type="ECO:0000256" key="10">
    <source>
        <dbReference type="PROSITE-ProRule" id="PRU00125"/>
    </source>
</evidence>
<dbReference type="PANTHER" id="PTHR24214">
    <property type="entry name" value="PDZ AND LIM DOMAIN PROTEIN ZASP"/>
    <property type="match status" value="1"/>
</dbReference>
<evidence type="ECO:0000256" key="4">
    <source>
        <dbReference type="ARBA" id="ARBA00022723"/>
    </source>
</evidence>
<protein>
    <submittedName>
        <fullName evidence="13">Leupaxin</fullName>
    </submittedName>
</protein>
<keyword evidence="14" id="KW-1185">Reference proteome</keyword>
<feature type="compositionally biased region" description="Polar residues" evidence="11">
    <location>
        <begin position="121"/>
        <end position="135"/>
    </location>
</feature>
<comment type="subcellular location">
    <subcellularLocation>
        <location evidence="2">Cell junction</location>
        <location evidence="2">Focal adhesion</location>
    </subcellularLocation>
    <subcellularLocation>
        <location evidence="1">Cytoplasm</location>
        <location evidence="1">Cytoskeleton</location>
    </subcellularLocation>
</comment>
<dbReference type="Proteomes" id="UP000007635">
    <property type="component" value="Chromosome VIII"/>
</dbReference>
<dbReference type="Gene3D" id="2.10.110.10">
    <property type="entry name" value="Cysteine Rich Protein"/>
    <property type="match status" value="2"/>
</dbReference>
<dbReference type="Ensembl" id="ENSGACT00000015376.2">
    <property type="protein sequence ID" value="ENSGACP00000015346.2"/>
    <property type="gene ID" value="ENSGACG00000011604.2"/>
</dbReference>
<dbReference type="eggNOG" id="KOG1703">
    <property type="taxonomic scope" value="Eukaryota"/>
</dbReference>
<dbReference type="InterPro" id="IPR047075">
    <property type="entry name" value="Paxillin_TGFB1I1_LIM_dom1"/>
</dbReference>
<dbReference type="PROSITE" id="PS50023">
    <property type="entry name" value="LIM_DOMAIN_2"/>
    <property type="match status" value="1"/>
</dbReference>
<name>G3PCM2_GASAC</name>
<reference evidence="13 14" key="1">
    <citation type="journal article" date="2021" name="G3 (Bethesda)">
        <title>Improved contiguity of the threespine stickleback genome using long-read sequencing.</title>
        <authorList>
            <person name="Nath S."/>
            <person name="Shaw D.E."/>
            <person name="White M.A."/>
        </authorList>
    </citation>
    <scope>NUCLEOTIDE SEQUENCE [LARGE SCALE GENOMIC DNA]</scope>
    <source>
        <strain evidence="13 14">Lake Benthic</strain>
    </source>
</reference>
<feature type="region of interest" description="Disordered" evidence="11">
    <location>
        <begin position="87"/>
        <end position="138"/>
    </location>
</feature>
<dbReference type="GO" id="GO:0030018">
    <property type="term" value="C:Z disc"/>
    <property type="evidence" value="ECO:0007669"/>
    <property type="project" value="TreeGrafter"/>
</dbReference>
<dbReference type="AlphaFoldDB" id="G3PCM2"/>
<dbReference type="InterPro" id="IPR050604">
    <property type="entry name" value="PDZ-LIM_domain"/>
</dbReference>
<dbReference type="PANTHER" id="PTHR24214:SF62">
    <property type="entry name" value="LEUPAXIN"/>
    <property type="match status" value="1"/>
</dbReference>
<evidence type="ECO:0000256" key="11">
    <source>
        <dbReference type="SAM" id="MobiDB-lite"/>
    </source>
</evidence>
<evidence type="ECO:0000256" key="2">
    <source>
        <dbReference type="ARBA" id="ARBA00004246"/>
    </source>
</evidence>
<dbReference type="GO" id="GO:0001725">
    <property type="term" value="C:stress fiber"/>
    <property type="evidence" value="ECO:0007669"/>
    <property type="project" value="TreeGrafter"/>
</dbReference>
<keyword evidence="3" id="KW-0963">Cytoplasm</keyword>
<dbReference type="SUPFAM" id="SSF57716">
    <property type="entry name" value="Glucocorticoid receptor-like (DNA-binding domain)"/>
    <property type="match status" value="2"/>
</dbReference>
<dbReference type="Bgee" id="ENSGACG00000011604">
    <property type="expression patterns" value="Expressed in head kidney and 9 other cell types or tissues"/>
</dbReference>
<dbReference type="OMA" id="SACFDKL"/>
<reference evidence="13" key="3">
    <citation type="submission" date="2025-09" db="UniProtKB">
        <authorList>
            <consortium name="Ensembl"/>
        </authorList>
    </citation>
    <scope>IDENTIFICATION</scope>
</reference>
<dbReference type="GO" id="GO:0031941">
    <property type="term" value="C:filamentous actin"/>
    <property type="evidence" value="ECO:0007669"/>
    <property type="project" value="TreeGrafter"/>
</dbReference>
<dbReference type="GO" id="GO:0030036">
    <property type="term" value="P:actin cytoskeleton organization"/>
    <property type="evidence" value="ECO:0007669"/>
    <property type="project" value="TreeGrafter"/>
</dbReference>
<accession>G3PCM2</accession>
<evidence type="ECO:0000313" key="14">
    <source>
        <dbReference type="Proteomes" id="UP000007635"/>
    </source>
</evidence>
<evidence type="ECO:0000256" key="8">
    <source>
        <dbReference type="ARBA" id="ARBA00023038"/>
    </source>
</evidence>
<evidence type="ECO:0000256" key="9">
    <source>
        <dbReference type="ARBA" id="ARBA00023212"/>
    </source>
</evidence>
<reference evidence="13" key="2">
    <citation type="submission" date="2025-08" db="UniProtKB">
        <authorList>
            <consortium name="Ensembl"/>
        </authorList>
    </citation>
    <scope>IDENTIFICATION</scope>
</reference>
<keyword evidence="5" id="KW-0677">Repeat</keyword>
<dbReference type="InterPro" id="IPR001781">
    <property type="entry name" value="Znf_LIM"/>
</dbReference>
<dbReference type="SMART" id="SM00132">
    <property type="entry name" value="LIM"/>
    <property type="match status" value="2"/>
</dbReference>
<dbReference type="GO" id="GO:0051371">
    <property type="term" value="F:muscle alpha-actinin binding"/>
    <property type="evidence" value="ECO:0007669"/>
    <property type="project" value="TreeGrafter"/>
</dbReference>
<organism evidence="13 14">
    <name type="scientific">Gasterosteus aculeatus aculeatus</name>
    <name type="common">three-spined stickleback</name>
    <dbReference type="NCBI Taxonomy" id="481459"/>
    <lineage>
        <taxon>Eukaryota</taxon>
        <taxon>Metazoa</taxon>
        <taxon>Chordata</taxon>
        <taxon>Craniata</taxon>
        <taxon>Vertebrata</taxon>
        <taxon>Euteleostomi</taxon>
        <taxon>Actinopterygii</taxon>
        <taxon>Neopterygii</taxon>
        <taxon>Teleostei</taxon>
        <taxon>Neoteleostei</taxon>
        <taxon>Acanthomorphata</taxon>
        <taxon>Eupercaria</taxon>
        <taxon>Perciformes</taxon>
        <taxon>Cottioidei</taxon>
        <taxon>Gasterosteales</taxon>
        <taxon>Gasterosteidae</taxon>
        <taxon>Gasterosteus</taxon>
    </lineage>
</organism>
<evidence type="ECO:0000256" key="7">
    <source>
        <dbReference type="ARBA" id="ARBA00022949"/>
    </source>
</evidence>
<dbReference type="FunFam" id="2.10.110.10:FF:000008">
    <property type="entry name" value="Paxillin isoform 1"/>
    <property type="match status" value="1"/>
</dbReference>
<feature type="domain" description="LIM zinc-binding" evidence="12">
    <location>
        <begin position="160"/>
        <end position="219"/>
    </location>
</feature>
<dbReference type="InParanoid" id="G3PCM2"/>
<dbReference type="GeneTree" id="ENSGT00940000160259"/>
<dbReference type="GO" id="GO:0003779">
    <property type="term" value="F:actin binding"/>
    <property type="evidence" value="ECO:0007669"/>
    <property type="project" value="TreeGrafter"/>
</dbReference>
<dbReference type="FunFam" id="2.10.110.10:FF:000018">
    <property type="entry name" value="Paxillin isoform 1"/>
    <property type="match status" value="1"/>
</dbReference>
<keyword evidence="9" id="KW-0206">Cytoskeleton</keyword>
<evidence type="ECO:0000256" key="5">
    <source>
        <dbReference type="ARBA" id="ARBA00022737"/>
    </source>
</evidence>
<dbReference type="GO" id="GO:0007507">
    <property type="term" value="P:heart development"/>
    <property type="evidence" value="ECO:0007669"/>
    <property type="project" value="TreeGrafter"/>
</dbReference>
<keyword evidence="4 10" id="KW-0479">Metal-binding</keyword>
<dbReference type="Pfam" id="PF00412">
    <property type="entry name" value="LIM"/>
    <property type="match status" value="2"/>
</dbReference>
<sequence>MDELDLLLEELALNSARSESAGGSKGAAAAEVSCAVNSGLTKKEKGPVCSNVYSDLPASVAASPALDSPTKELDAILQGFLDLEEVDPVSSTTPPPLRQKQFVKRKTEGGQGENQESSSSTAASDANESTTGNKTETIDELLGGLSSDLEKIGVRTTAKGHCASCNKCIAGKMITALGQVWHPEHFVCEACKTELGTTGFFERDGRPYCDKDYHRIFSPRCAYCKGPIVTNILTALDQTWHPEHFFCTHCGSLFGPDVLGLWGVGEGELPDCGQRHLASRVLRLRGLPEALRRWLFHGLGRSTPLLTALPLSAGHSVRRLRRAHHGPLHLRPRSQVPPRALCVRLLPAAGQPRHLQGTGREAVLLGLLRQTLRVRCAANNAAETKEMQHRGDRWDYNDVMRLMPRADVSYITAKEFNFIQHFYANKHT</sequence>
<evidence type="ECO:0000256" key="1">
    <source>
        <dbReference type="ARBA" id="ARBA00004245"/>
    </source>
</evidence>
<keyword evidence="7" id="KW-0965">Cell junction</keyword>
<dbReference type="GO" id="GO:0046872">
    <property type="term" value="F:metal ion binding"/>
    <property type="evidence" value="ECO:0007669"/>
    <property type="project" value="UniProtKB-KW"/>
</dbReference>
<keyword evidence="8 10" id="KW-0440">LIM domain</keyword>
<dbReference type="GO" id="GO:0005925">
    <property type="term" value="C:focal adhesion"/>
    <property type="evidence" value="ECO:0007669"/>
    <property type="project" value="UniProtKB-SubCell"/>
</dbReference>
<evidence type="ECO:0000259" key="12">
    <source>
        <dbReference type="PROSITE" id="PS50023"/>
    </source>
</evidence>